<dbReference type="AlphaFoldDB" id="A0A815G128"/>
<dbReference type="EMBL" id="CAJNOH010003338">
    <property type="protein sequence ID" value="CAF1332581.1"/>
    <property type="molecule type" value="Genomic_DNA"/>
</dbReference>
<evidence type="ECO:0000259" key="6">
    <source>
        <dbReference type="Pfam" id="PF02867"/>
    </source>
</evidence>
<dbReference type="SUPFAM" id="SSF48168">
    <property type="entry name" value="R1 subunit of ribonucleotide reductase, N-terminal domain"/>
    <property type="match status" value="1"/>
</dbReference>
<proteinExistence type="inferred from homology"/>
<comment type="caution">
    <text evidence="7">The sequence shown here is derived from an EMBL/GenBank/DDBJ whole genome shotgun (WGS) entry which is preliminary data.</text>
</comment>
<dbReference type="InterPro" id="IPR039718">
    <property type="entry name" value="Rrm1"/>
</dbReference>
<keyword evidence="10" id="KW-1185">Reference proteome</keyword>
<keyword evidence="4" id="KW-0215">Deoxyribonucleotide synthesis</keyword>
<reference evidence="7" key="1">
    <citation type="submission" date="2021-02" db="EMBL/GenBank/DDBJ databases">
        <authorList>
            <person name="Nowell W R."/>
        </authorList>
    </citation>
    <scope>NUCLEOTIDE SEQUENCE</scope>
</reference>
<dbReference type="InterPro" id="IPR013509">
    <property type="entry name" value="RNR_lsu_N"/>
</dbReference>
<dbReference type="PANTHER" id="PTHR11573">
    <property type="entry name" value="RIBONUCLEOSIDE-DIPHOSPHATE REDUCTASE LARGE CHAIN"/>
    <property type="match status" value="1"/>
</dbReference>
<dbReference type="GO" id="GO:0005971">
    <property type="term" value="C:ribonucleoside-diphosphate reductase complex"/>
    <property type="evidence" value="ECO:0007669"/>
    <property type="project" value="TreeGrafter"/>
</dbReference>
<accession>A0A815G128</accession>
<dbReference type="SUPFAM" id="SSF51998">
    <property type="entry name" value="PFL-like glycyl radical enzymes"/>
    <property type="match status" value="1"/>
</dbReference>
<dbReference type="GO" id="GO:0005524">
    <property type="term" value="F:ATP binding"/>
    <property type="evidence" value="ECO:0007669"/>
    <property type="project" value="InterPro"/>
</dbReference>
<evidence type="ECO:0000259" key="5">
    <source>
        <dbReference type="Pfam" id="PF00317"/>
    </source>
</evidence>
<evidence type="ECO:0000313" key="9">
    <source>
        <dbReference type="Proteomes" id="UP000663854"/>
    </source>
</evidence>
<protein>
    <recommendedName>
        <fullName evidence="2 4">Ribonucleoside-diphosphate reductase</fullName>
        <ecNumber evidence="2 4">1.17.4.1</ecNumber>
    </recommendedName>
</protein>
<comment type="similarity">
    <text evidence="1 4">Belongs to the ribonucleoside diphosphate reductase large chain family.</text>
</comment>
<evidence type="ECO:0000313" key="7">
    <source>
        <dbReference type="EMBL" id="CAF1332581.1"/>
    </source>
</evidence>
<organism evidence="7 9">
    <name type="scientific">Rotaria sordida</name>
    <dbReference type="NCBI Taxonomy" id="392033"/>
    <lineage>
        <taxon>Eukaryota</taxon>
        <taxon>Metazoa</taxon>
        <taxon>Spiralia</taxon>
        <taxon>Gnathifera</taxon>
        <taxon>Rotifera</taxon>
        <taxon>Eurotatoria</taxon>
        <taxon>Bdelloidea</taxon>
        <taxon>Philodinida</taxon>
        <taxon>Philodinidae</taxon>
        <taxon>Rotaria</taxon>
    </lineage>
</organism>
<dbReference type="EMBL" id="CAJNOL010004664">
    <property type="protein sequence ID" value="CAF1592511.1"/>
    <property type="molecule type" value="Genomic_DNA"/>
</dbReference>
<feature type="domain" description="Ribonucleotide reductase large subunit N-terminal" evidence="5">
    <location>
        <begin position="45"/>
        <end position="115"/>
    </location>
</feature>
<gene>
    <name evidence="8" type="ORF">JXQ802_LOCUS47388</name>
    <name evidence="7" type="ORF">PYM288_LOCUS31486</name>
</gene>
<evidence type="ECO:0000313" key="8">
    <source>
        <dbReference type="EMBL" id="CAF1592511.1"/>
    </source>
</evidence>
<feature type="domain" description="Ribonucleotide reductase large subunit C-terminal" evidence="6">
    <location>
        <begin position="119"/>
        <end position="234"/>
    </location>
</feature>
<dbReference type="GO" id="GO:0004748">
    <property type="term" value="F:ribonucleoside-diphosphate reductase activity, thioredoxin disulfide as acceptor"/>
    <property type="evidence" value="ECO:0007669"/>
    <property type="project" value="UniProtKB-EC"/>
</dbReference>
<dbReference type="Gene3D" id="3.20.70.20">
    <property type="match status" value="1"/>
</dbReference>
<sequence length="234" mass="26917">MTDLYNHKNPDLNTDAPIISEETYNIVMANAEKLNAAVKHERDIDFNYFDFKTLECSYLRRINNVIVERPQHMFMRVAVGIHGENIDDAIETYNLLSEKWFTHAIPTLFNAGTRNAQMASCYLLTMCDDSIEAISETLRRCTIISRNTSDIGVAISCIQANGSYIEETHGRSIGILPMMRVFNNIARYVIQGDRRPVAYALYLEPWHVDIFQFLNARKNIRVEEKRACDIFPAL</sequence>
<dbReference type="PANTHER" id="PTHR11573:SF6">
    <property type="entry name" value="RIBONUCLEOSIDE-DIPHOSPHATE REDUCTASE LARGE SUBUNIT"/>
    <property type="match status" value="1"/>
</dbReference>
<evidence type="ECO:0000256" key="3">
    <source>
        <dbReference type="ARBA" id="ARBA00023002"/>
    </source>
</evidence>
<evidence type="ECO:0000256" key="2">
    <source>
        <dbReference type="ARBA" id="ARBA00012274"/>
    </source>
</evidence>
<comment type="catalytic activity">
    <reaction evidence="4">
        <text>a 2'-deoxyribonucleoside 5'-diphosphate + [thioredoxin]-disulfide + H2O = a ribonucleoside 5'-diphosphate + [thioredoxin]-dithiol</text>
        <dbReference type="Rhea" id="RHEA:23252"/>
        <dbReference type="Rhea" id="RHEA-COMP:10698"/>
        <dbReference type="Rhea" id="RHEA-COMP:10700"/>
        <dbReference type="ChEBI" id="CHEBI:15377"/>
        <dbReference type="ChEBI" id="CHEBI:29950"/>
        <dbReference type="ChEBI" id="CHEBI:50058"/>
        <dbReference type="ChEBI" id="CHEBI:57930"/>
        <dbReference type="ChEBI" id="CHEBI:73316"/>
        <dbReference type="EC" id="1.17.4.1"/>
    </reaction>
</comment>
<dbReference type="InterPro" id="IPR008926">
    <property type="entry name" value="RNR_R1-su_N"/>
</dbReference>
<evidence type="ECO:0000256" key="1">
    <source>
        <dbReference type="ARBA" id="ARBA00010406"/>
    </source>
</evidence>
<dbReference type="Proteomes" id="UP000663870">
    <property type="component" value="Unassembled WGS sequence"/>
</dbReference>
<dbReference type="InterPro" id="IPR000788">
    <property type="entry name" value="RNR_lg_C"/>
</dbReference>
<dbReference type="Pfam" id="PF02867">
    <property type="entry name" value="Ribonuc_red_lgC"/>
    <property type="match status" value="1"/>
</dbReference>
<dbReference type="Pfam" id="PF00317">
    <property type="entry name" value="Ribonuc_red_lgN"/>
    <property type="match status" value="1"/>
</dbReference>
<keyword evidence="3 4" id="KW-0560">Oxidoreductase</keyword>
<dbReference type="Proteomes" id="UP000663854">
    <property type="component" value="Unassembled WGS sequence"/>
</dbReference>
<dbReference type="UniPathway" id="UPA00326"/>
<evidence type="ECO:0000256" key="4">
    <source>
        <dbReference type="RuleBase" id="RU003410"/>
    </source>
</evidence>
<evidence type="ECO:0000313" key="10">
    <source>
        <dbReference type="Proteomes" id="UP000663870"/>
    </source>
</evidence>
<comment type="function">
    <text evidence="4">Provides the precursors necessary for DNA synthesis. Catalyzes the biosynthesis of deoxyribonucleotides from the corresponding ribonucleotides.</text>
</comment>
<dbReference type="GO" id="GO:0009263">
    <property type="term" value="P:deoxyribonucleotide biosynthetic process"/>
    <property type="evidence" value="ECO:0007669"/>
    <property type="project" value="UniProtKB-KW"/>
</dbReference>
<dbReference type="EC" id="1.17.4.1" evidence="2 4"/>
<name>A0A815G128_9BILA</name>